<gene>
    <name evidence="1" type="ORF">B4U80_09806</name>
</gene>
<evidence type="ECO:0000313" key="1">
    <source>
        <dbReference type="EMBL" id="RWS27110.1"/>
    </source>
</evidence>
<dbReference type="SUPFAM" id="SSF52047">
    <property type="entry name" value="RNI-like"/>
    <property type="match status" value="1"/>
</dbReference>
<proteinExistence type="predicted"/>
<dbReference type="InterPro" id="IPR032675">
    <property type="entry name" value="LRR_dom_sf"/>
</dbReference>
<dbReference type="Proteomes" id="UP000288716">
    <property type="component" value="Unassembled WGS sequence"/>
</dbReference>
<reference evidence="1 2" key="1">
    <citation type="journal article" date="2018" name="Gigascience">
        <title>Genomes of trombidid mites reveal novel predicted allergens and laterally-transferred genes associated with secondary metabolism.</title>
        <authorList>
            <person name="Dong X."/>
            <person name="Chaisiri K."/>
            <person name="Xia D."/>
            <person name="Armstrong S.D."/>
            <person name="Fang Y."/>
            <person name="Donnelly M.J."/>
            <person name="Kadowaki T."/>
            <person name="McGarry J.W."/>
            <person name="Darby A.C."/>
            <person name="Makepeace B.L."/>
        </authorList>
    </citation>
    <scope>NUCLEOTIDE SEQUENCE [LARGE SCALE GENOMIC DNA]</scope>
    <source>
        <strain evidence="1">UoL-UT</strain>
    </source>
</reference>
<sequence length="171" mass="19627">MLFKRLITLFSSKTVTSCLQRSNRPFWGWLNSISNRFDESRVKEVGVEVAAAEWLVRNGALVKWTKSDAWHNDYNSLPKHNPGQNYIIEEIDATDSCIMSVERCLSDGLKNVKKFIIKRNHYLDNEALFMLVYLKTTLKHLEISSCSNVTEEGILSLKEIQLSTGKQGKQE</sequence>
<dbReference type="EMBL" id="NCKV01002247">
    <property type="protein sequence ID" value="RWS27110.1"/>
    <property type="molecule type" value="Genomic_DNA"/>
</dbReference>
<keyword evidence="2" id="KW-1185">Reference proteome</keyword>
<accession>A0A443SHX2</accession>
<dbReference type="VEuPathDB" id="VectorBase:LDEU004930"/>
<name>A0A443SHX2_9ACAR</name>
<dbReference type="OrthoDB" id="5859291at2759"/>
<dbReference type="Gene3D" id="3.80.10.10">
    <property type="entry name" value="Ribonuclease Inhibitor"/>
    <property type="match status" value="1"/>
</dbReference>
<organism evidence="1 2">
    <name type="scientific">Leptotrombidium deliense</name>
    <dbReference type="NCBI Taxonomy" id="299467"/>
    <lineage>
        <taxon>Eukaryota</taxon>
        <taxon>Metazoa</taxon>
        <taxon>Ecdysozoa</taxon>
        <taxon>Arthropoda</taxon>
        <taxon>Chelicerata</taxon>
        <taxon>Arachnida</taxon>
        <taxon>Acari</taxon>
        <taxon>Acariformes</taxon>
        <taxon>Trombidiformes</taxon>
        <taxon>Prostigmata</taxon>
        <taxon>Anystina</taxon>
        <taxon>Parasitengona</taxon>
        <taxon>Trombiculoidea</taxon>
        <taxon>Trombiculidae</taxon>
        <taxon>Leptotrombidium</taxon>
    </lineage>
</organism>
<dbReference type="STRING" id="299467.A0A443SHX2"/>
<comment type="caution">
    <text evidence="1">The sequence shown here is derived from an EMBL/GenBank/DDBJ whole genome shotgun (WGS) entry which is preliminary data.</text>
</comment>
<evidence type="ECO:0000313" key="2">
    <source>
        <dbReference type="Proteomes" id="UP000288716"/>
    </source>
</evidence>
<dbReference type="AlphaFoldDB" id="A0A443SHX2"/>
<protein>
    <submittedName>
        <fullName evidence="1">ATP synthase subunit s-like isoform X1</fullName>
    </submittedName>
</protein>